<dbReference type="GO" id="GO:0016787">
    <property type="term" value="F:hydrolase activity"/>
    <property type="evidence" value="ECO:0007669"/>
    <property type="project" value="UniProtKB-ARBA"/>
</dbReference>
<reference evidence="1 2" key="1">
    <citation type="submission" date="2016-10" db="EMBL/GenBank/DDBJ databases">
        <authorList>
            <person name="de Groot N.N."/>
        </authorList>
    </citation>
    <scope>NUCLEOTIDE SEQUENCE [LARGE SCALE GENOMIC DNA]</scope>
    <source>
        <strain evidence="1 2">DSM 25186</strain>
    </source>
</reference>
<dbReference type="SUPFAM" id="SSF53649">
    <property type="entry name" value="Alkaline phosphatase-like"/>
    <property type="match status" value="1"/>
</dbReference>
<evidence type="ECO:0000313" key="2">
    <source>
        <dbReference type="Proteomes" id="UP000198510"/>
    </source>
</evidence>
<dbReference type="EMBL" id="FNFO01000008">
    <property type="protein sequence ID" value="SDL85504.1"/>
    <property type="molecule type" value="Genomic_DNA"/>
</dbReference>
<dbReference type="AlphaFoldDB" id="A0A1G9NGL1"/>
<dbReference type="InterPro" id="IPR002591">
    <property type="entry name" value="Phosphodiest/P_Trfase"/>
</dbReference>
<dbReference type="PANTHER" id="PTHR10151:SF120">
    <property type="entry name" value="BIS(5'-ADENOSYL)-TRIPHOSPHATASE"/>
    <property type="match status" value="1"/>
</dbReference>
<accession>A0A1G9NGL1</accession>
<dbReference type="PANTHER" id="PTHR10151">
    <property type="entry name" value="ECTONUCLEOTIDE PYROPHOSPHATASE/PHOSPHODIESTERASE"/>
    <property type="match status" value="1"/>
</dbReference>
<dbReference type="STRING" id="1075417.SAMN05421823_108285"/>
<dbReference type="InterPro" id="IPR017850">
    <property type="entry name" value="Alkaline_phosphatase_core_sf"/>
</dbReference>
<organism evidence="1 2">
    <name type="scientific">Catalinimonas alkaloidigena</name>
    <dbReference type="NCBI Taxonomy" id="1075417"/>
    <lineage>
        <taxon>Bacteria</taxon>
        <taxon>Pseudomonadati</taxon>
        <taxon>Bacteroidota</taxon>
        <taxon>Cytophagia</taxon>
        <taxon>Cytophagales</taxon>
        <taxon>Catalimonadaceae</taxon>
        <taxon>Catalinimonas</taxon>
    </lineage>
</organism>
<dbReference type="CDD" id="cd16018">
    <property type="entry name" value="Enpp"/>
    <property type="match status" value="1"/>
</dbReference>
<gene>
    <name evidence="1" type="ORF">SAMN05421823_108285</name>
</gene>
<dbReference type="Gene3D" id="3.30.1360.180">
    <property type="match status" value="1"/>
</dbReference>
<keyword evidence="2" id="KW-1185">Reference proteome</keyword>
<dbReference type="RefSeq" id="WP_176956132.1">
    <property type="nucleotide sequence ID" value="NZ_FNFO01000008.1"/>
</dbReference>
<name>A0A1G9NGL1_9BACT</name>
<dbReference type="Proteomes" id="UP000198510">
    <property type="component" value="Unassembled WGS sequence"/>
</dbReference>
<protein>
    <submittedName>
        <fullName evidence="1">Alkaline phosphatase D</fullName>
    </submittedName>
</protein>
<dbReference type="Gene3D" id="3.40.720.10">
    <property type="entry name" value="Alkaline Phosphatase, subunit A"/>
    <property type="match status" value="1"/>
</dbReference>
<sequence>MGKYLFFGCFVLLMVQGVLGRTPERPYVIMVSFDGFRHDYVEKYDLPHFKEFIRAGAQAERLIPSFPSKTFPNHYTLVTGLYPGHHGLVSNRFYAPELHRTYSISNRETVCDPAFYGGTPLWQLAQQQGVPTASFFWVGSEAPILGEFPDRYLMYDASIPNASRIDTVQRWLQLPEAERPHFITLYFSLVDDAGHAYGPNSDEVRAAVREADTLVEQLMKMVHQTDLPINVILTSDHGMLEMETKPETYLFLPELVDVSDTTVVTVNNGTQVSFYTDDPARRDALYQRLKTQETHFRVYRQSDFPKRWHFQNPRAGDVLLVADSGYYVVGVGQEEFGKKVEWGTHWGTHGFDPQTVQAVSGIFYAWGPQVQPGVIVPAFENVHVYPFVAELLGLKTPRIDGRKKVLHRLYRRSARP</sequence>
<proteinExistence type="predicted"/>
<evidence type="ECO:0000313" key="1">
    <source>
        <dbReference type="EMBL" id="SDL85504.1"/>
    </source>
</evidence>
<dbReference type="Pfam" id="PF01663">
    <property type="entry name" value="Phosphodiest"/>
    <property type="match status" value="1"/>
</dbReference>